<dbReference type="Gene3D" id="3.20.20.330">
    <property type="entry name" value="Homocysteine-binding-like domain"/>
    <property type="match status" value="1"/>
</dbReference>
<evidence type="ECO:0000259" key="5">
    <source>
        <dbReference type="PROSITE" id="PS50970"/>
    </source>
</evidence>
<dbReference type="GO" id="GO:0009086">
    <property type="term" value="P:methionine biosynthetic process"/>
    <property type="evidence" value="ECO:0007669"/>
    <property type="project" value="InterPro"/>
</dbReference>
<evidence type="ECO:0000256" key="4">
    <source>
        <dbReference type="PROSITE-ProRule" id="PRU00333"/>
    </source>
</evidence>
<gene>
    <name evidence="6" type="ORF">JCM19235_5634</name>
</gene>
<sequence length="300" mass="32837">MVRLTILDGGMGRELERIGAPFSQPLWSAQALIETPHYVKQAHQAFIDAGAEIITVNSYACVPFHLGEKLYEEQGASLAGKAARLAHEVASQSERKVLVAGSLPPVFGSYRPDLFEAKRGKAVSIELLNAQDEYVDLWLAETVASTSEAKMYAELFSLTDKPAYICFTLQDEEDQPATLRSGESLEDAIALLADIDAKGVFFNCSIPEVIEQAIEVVNHVTNQVGKSLEVGVFANSFTPIKSGHKANASIQTVRHFSPQEYLVFAKRWHALGASIIGGCCGIEPRHIYELTKWKQSLSKG</sequence>
<dbReference type="InterPro" id="IPR017226">
    <property type="entry name" value="BHMT-like"/>
</dbReference>
<dbReference type="EMBL" id="BBMR01000001">
    <property type="protein sequence ID" value="GAL17085.1"/>
    <property type="molecule type" value="Genomic_DNA"/>
</dbReference>
<feature type="binding site" evidence="3 4">
    <location>
        <position position="279"/>
    </location>
    <ligand>
        <name>Zn(2+)</name>
        <dbReference type="ChEBI" id="CHEBI:29105"/>
    </ligand>
</feature>
<name>A0A090RNV8_9VIBR</name>
<evidence type="ECO:0000313" key="6">
    <source>
        <dbReference type="EMBL" id="GAL17085.1"/>
    </source>
</evidence>
<dbReference type="STRING" id="990268.JCM19235_5634"/>
<dbReference type="GO" id="GO:0008168">
    <property type="term" value="F:methyltransferase activity"/>
    <property type="evidence" value="ECO:0007669"/>
    <property type="project" value="UniProtKB-UniRule"/>
</dbReference>
<dbReference type="OrthoDB" id="9803687at2"/>
<evidence type="ECO:0000256" key="2">
    <source>
        <dbReference type="ARBA" id="ARBA00022679"/>
    </source>
</evidence>
<dbReference type="PANTHER" id="PTHR11103">
    <property type="entry name" value="SLR1189 PROTEIN"/>
    <property type="match status" value="1"/>
</dbReference>
<keyword evidence="1 4" id="KW-0489">Methyltransferase</keyword>
<dbReference type="Pfam" id="PF02574">
    <property type="entry name" value="S-methyl_trans"/>
    <property type="match status" value="1"/>
</dbReference>
<proteinExistence type="predicted"/>
<keyword evidence="2 4" id="KW-0808">Transferase</keyword>
<dbReference type="PIRSF" id="PIRSF037505">
    <property type="entry name" value="Betaine_HMT"/>
    <property type="match status" value="1"/>
</dbReference>
<accession>A0A090RNV8</accession>
<dbReference type="PANTHER" id="PTHR11103:SF18">
    <property type="entry name" value="SLR1189 PROTEIN"/>
    <property type="match status" value="1"/>
</dbReference>
<comment type="cofactor">
    <cofactor evidence="3">
        <name>Zn(2+)</name>
        <dbReference type="ChEBI" id="CHEBI:29105"/>
    </cofactor>
    <text evidence="3">Binds 1 zinc ion per subunit.</text>
</comment>
<evidence type="ECO:0000256" key="3">
    <source>
        <dbReference type="PIRSR" id="PIRSR037505-2"/>
    </source>
</evidence>
<dbReference type="AlphaFoldDB" id="A0A090RNV8"/>
<reference evidence="6 7" key="1">
    <citation type="submission" date="2014-09" db="EMBL/GenBank/DDBJ databases">
        <title>Vibrio maritimus JCM 19235. (C45) whole genome shotgun sequence.</title>
        <authorList>
            <person name="Sawabe T."/>
            <person name="Meirelles P."/>
            <person name="Nakanishi M."/>
            <person name="Sayaka M."/>
            <person name="Hattori M."/>
            <person name="Ohkuma M."/>
        </authorList>
    </citation>
    <scope>NUCLEOTIDE SEQUENCE [LARGE SCALE GENOMIC DNA]</scope>
    <source>
        <strain evidence="7">JCM19235</strain>
    </source>
</reference>
<protein>
    <submittedName>
        <fullName evidence="6">Homocysteine S-methyltransferase</fullName>
        <ecNumber evidence="6">2.1.1.10</ecNumber>
    </submittedName>
</protein>
<dbReference type="SUPFAM" id="SSF82282">
    <property type="entry name" value="Homocysteine S-methyltransferase"/>
    <property type="match status" value="1"/>
</dbReference>
<keyword evidence="7" id="KW-1185">Reference proteome</keyword>
<dbReference type="Proteomes" id="UP000029228">
    <property type="component" value="Unassembled WGS sequence"/>
</dbReference>
<dbReference type="InterPro" id="IPR036589">
    <property type="entry name" value="HCY_dom_sf"/>
</dbReference>
<feature type="binding site" evidence="3 4">
    <location>
        <position position="280"/>
    </location>
    <ligand>
        <name>Zn(2+)</name>
        <dbReference type="ChEBI" id="CHEBI:29105"/>
    </ligand>
</feature>
<comment type="caution">
    <text evidence="6">The sequence shown here is derived from an EMBL/GenBank/DDBJ whole genome shotgun (WGS) entry which is preliminary data.</text>
</comment>
<feature type="binding site" evidence="3 4">
    <location>
        <position position="204"/>
    </location>
    <ligand>
        <name>Zn(2+)</name>
        <dbReference type="ChEBI" id="CHEBI:29105"/>
    </ligand>
</feature>
<feature type="domain" description="Hcy-binding" evidence="5">
    <location>
        <begin position="1"/>
        <end position="294"/>
    </location>
</feature>
<dbReference type="PROSITE" id="PS50970">
    <property type="entry name" value="HCY"/>
    <property type="match status" value="1"/>
</dbReference>
<keyword evidence="3 4" id="KW-0862">Zinc</keyword>
<dbReference type="InterPro" id="IPR003726">
    <property type="entry name" value="HCY_dom"/>
</dbReference>
<dbReference type="GO" id="GO:0008270">
    <property type="term" value="F:zinc ion binding"/>
    <property type="evidence" value="ECO:0007669"/>
    <property type="project" value="InterPro"/>
</dbReference>
<keyword evidence="3 4" id="KW-0479">Metal-binding</keyword>
<dbReference type="GO" id="GO:0032259">
    <property type="term" value="P:methylation"/>
    <property type="evidence" value="ECO:0007669"/>
    <property type="project" value="UniProtKB-KW"/>
</dbReference>
<dbReference type="EC" id="2.1.1.10" evidence="6"/>
<organism evidence="6 7">
    <name type="scientific">Vibrio maritimus</name>
    <dbReference type="NCBI Taxonomy" id="990268"/>
    <lineage>
        <taxon>Bacteria</taxon>
        <taxon>Pseudomonadati</taxon>
        <taxon>Pseudomonadota</taxon>
        <taxon>Gammaproteobacteria</taxon>
        <taxon>Vibrionales</taxon>
        <taxon>Vibrionaceae</taxon>
        <taxon>Vibrio</taxon>
    </lineage>
</organism>
<evidence type="ECO:0000256" key="1">
    <source>
        <dbReference type="ARBA" id="ARBA00022603"/>
    </source>
</evidence>
<evidence type="ECO:0000313" key="7">
    <source>
        <dbReference type="Proteomes" id="UP000029228"/>
    </source>
</evidence>